<reference evidence="2 3" key="1">
    <citation type="submission" date="2023-05" db="EMBL/GenBank/DDBJ databases">
        <title>Comparative genomics reveals the evidence of polycyclic aromatic hydrocarbons degradation in moderately halophilic genus Pontibacillus.</title>
        <authorList>
            <person name="Yang H."/>
            <person name="Qian Z."/>
        </authorList>
    </citation>
    <scope>NUCLEOTIDE SEQUENCE [LARGE SCALE GENOMIC DNA]</scope>
    <source>
        <strain evidence="3">HN14</strain>
    </source>
</reference>
<accession>A0ABY8UZS0</accession>
<feature type="region of interest" description="Disordered" evidence="1">
    <location>
        <begin position="71"/>
        <end position="114"/>
    </location>
</feature>
<dbReference type="EMBL" id="CP126446">
    <property type="protein sequence ID" value="WIF98039.1"/>
    <property type="molecule type" value="Genomic_DNA"/>
</dbReference>
<sequence>MGWFQSKKNKELEKKILELELEIRRLKSNEYVPEKVTKEYHFHIEHIDIHNPKLDDLSFRLDSLDIEELSGSLNMGNNFSNSPEQKQKRDKNSEKKTISSTRNGYAITFPHKED</sequence>
<dbReference type="RefSeq" id="WP_231419512.1">
    <property type="nucleotide sequence ID" value="NZ_CP126446.1"/>
</dbReference>
<evidence type="ECO:0000313" key="2">
    <source>
        <dbReference type="EMBL" id="WIF98039.1"/>
    </source>
</evidence>
<organism evidence="2 3">
    <name type="scientific">Pontibacillus chungwhensis</name>
    <dbReference type="NCBI Taxonomy" id="265426"/>
    <lineage>
        <taxon>Bacteria</taxon>
        <taxon>Bacillati</taxon>
        <taxon>Bacillota</taxon>
        <taxon>Bacilli</taxon>
        <taxon>Bacillales</taxon>
        <taxon>Bacillaceae</taxon>
        <taxon>Pontibacillus</taxon>
    </lineage>
</organism>
<dbReference type="Proteomes" id="UP001236652">
    <property type="component" value="Chromosome"/>
</dbReference>
<keyword evidence="3" id="KW-1185">Reference proteome</keyword>
<evidence type="ECO:0000313" key="3">
    <source>
        <dbReference type="Proteomes" id="UP001236652"/>
    </source>
</evidence>
<name>A0ABY8UZS0_9BACI</name>
<gene>
    <name evidence="2" type="ORF">QNI29_20310</name>
</gene>
<feature type="compositionally biased region" description="Basic and acidic residues" evidence="1">
    <location>
        <begin position="85"/>
        <end position="97"/>
    </location>
</feature>
<feature type="compositionally biased region" description="Polar residues" evidence="1">
    <location>
        <begin position="71"/>
        <end position="84"/>
    </location>
</feature>
<proteinExistence type="predicted"/>
<protein>
    <submittedName>
        <fullName evidence="2">Uncharacterized protein</fullName>
    </submittedName>
</protein>
<evidence type="ECO:0000256" key="1">
    <source>
        <dbReference type="SAM" id="MobiDB-lite"/>
    </source>
</evidence>